<dbReference type="FunFam" id="1.10.375.10:FF:000008">
    <property type="entry name" value="Gag polyprotein"/>
    <property type="match status" value="1"/>
</dbReference>
<evidence type="ECO:0000313" key="10">
    <source>
        <dbReference type="Proteomes" id="UP000129957"/>
    </source>
</evidence>
<dbReference type="GO" id="GO:0008270">
    <property type="term" value="F:zinc ion binding"/>
    <property type="evidence" value="ECO:0007669"/>
    <property type="project" value="UniProtKB-KW"/>
</dbReference>
<sequence length="625" mass="70068">MGDVSEASGARWVAQSVSPSPDRFGLFGAPPLSEGYVVLLGDERSKPSPPPSEFLLSVFRRNRAARLVCLSIVLSFVCSLLFWTASKNMGQTVTTPLSLTLEHWEDVQRIASNQSVDVKKRRWVTFCSAEWPTFGVGWPQDGTFNLDIILQVKSKVFSPGPHGHPDQVPYIVTWEAIAYEPPPWVKPFVSPKLSPSPTAPILPSGPSTQPPPRSALYPALTPSIKPRPSKPQVLSDNGGPLIDLLSEDPPPYGGQGLSSSDGDGNREEATSTSEIPAPSPIVSRLRGKRDPPAADSTTSRAFPLRLGGNGQLQYWPFSSSDLYNWKNNNPSFSEDPGKLTALIESVLTTHQPTWDDCQQLLGTLLTGEEKQRVLLEARKAVRGNDGRPTQLPNEVDAAFPLERPDWDYTTQRGRNHLVLYRQLLLAGLQNAGRSPTNLAKVKGITQGPNESPSAFLERLKEAYRRYTPYDPEDPGQETNVSMSFIWQSAPDIGRKLERLEDLKSKTLGDLVREAERIFNKRETPEEREERVRRETEEKEERRRAEEEQKEKERDRRRHREMSKLLATVVSGQRQDRQGGERRRPQLDKDQCAYCKEKGHWAKDCPKKPRGPRGPRPQTSLLTLDD</sequence>
<feature type="transmembrane region" description="Helical" evidence="7">
    <location>
        <begin position="64"/>
        <end position="85"/>
    </location>
</feature>
<keyword evidence="5" id="KW-0479">Metal-binding</keyword>
<dbReference type="SUPFAM" id="SSF47836">
    <property type="entry name" value="Retroviral matrix proteins"/>
    <property type="match status" value="1"/>
</dbReference>
<dbReference type="SUPFAM" id="SSF57756">
    <property type="entry name" value="Retrovirus zinc finger-like domains"/>
    <property type="match status" value="1"/>
</dbReference>
<evidence type="ECO:0000256" key="5">
    <source>
        <dbReference type="PROSITE-ProRule" id="PRU00047"/>
    </source>
</evidence>
<comment type="subcellular location">
    <subcellularLocation>
        <location evidence="1">Host cell membrane</location>
    </subcellularLocation>
</comment>
<evidence type="ECO:0000256" key="2">
    <source>
        <dbReference type="ARBA" id="ARBA00022511"/>
    </source>
</evidence>
<dbReference type="PANTHER" id="PTHR33166">
    <property type="entry name" value="GAG_P30 DOMAIN-CONTAINING PROTEIN"/>
    <property type="match status" value="1"/>
</dbReference>
<dbReference type="InterPro" id="IPR036946">
    <property type="entry name" value="G_retro_matrix_sf"/>
</dbReference>
<organism evidence="9 10">
    <name type="scientific">Ecotropic murine leukemia virus</name>
    <dbReference type="NCBI Taxonomy" id="1511762"/>
    <lineage>
        <taxon>Viruses</taxon>
        <taxon>Riboviria</taxon>
        <taxon>Pararnavirae</taxon>
        <taxon>Artverviricota</taxon>
        <taxon>Revtraviricetes</taxon>
        <taxon>Ortervirales</taxon>
        <taxon>Retroviridae</taxon>
        <taxon>Orthoretrovirinae</taxon>
        <taxon>Gammaretrovirus</taxon>
        <taxon>Gammaretrovirus murleu</taxon>
        <taxon>Murine leukemia virus</taxon>
    </lineage>
</organism>
<evidence type="ECO:0000259" key="8">
    <source>
        <dbReference type="PROSITE" id="PS50158"/>
    </source>
</evidence>
<keyword evidence="5" id="KW-0862">Zinc</keyword>
<dbReference type="Pfam" id="PF02093">
    <property type="entry name" value="Gag_p30"/>
    <property type="match status" value="1"/>
</dbReference>
<evidence type="ECO:0000256" key="6">
    <source>
        <dbReference type="SAM" id="MobiDB-lite"/>
    </source>
</evidence>
<feature type="domain" description="CCHC-type" evidence="8">
    <location>
        <begin position="591"/>
        <end position="606"/>
    </location>
</feature>
<evidence type="ECO:0000256" key="1">
    <source>
        <dbReference type="ARBA" id="ARBA00004165"/>
    </source>
</evidence>
<dbReference type="InterPro" id="IPR003036">
    <property type="entry name" value="Gag_P30"/>
</dbReference>
<name>A0A068EUF1_MULV</name>
<feature type="compositionally biased region" description="Basic and acidic residues" evidence="6">
    <location>
        <begin position="522"/>
        <end position="553"/>
    </location>
</feature>
<dbReference type="Proteomes" id="UP000129957">
    <property type="component" value="Segment"/>
</dbReference>
<dbReference type="EMBL" id="KJ668270">
    <property type="protein sequence ID" value="AID54956.1"/>
    <property type="molecule type" value="Genomic_RNA"/>
</dbReference>
<keyword evidence="5" id="KW-0863">Zinc-finger</keyword>
<dbReference type="Pfam" id="PF01141">
    <property type="entry name" value="Gag_p12"/>
    <property type="match status" value="1"/>
</dbReference>
<dbReference type="Gene3D" id="1.10.375.10">
    <property type="entry name" value="Human Immunodeficiency Virus Type 1 Capsid Protein"/>
    <property type="match status" value="1"/>
</dbReference>
<dbReference type="SUPFAM" id="SSF47943">
    <property type="entry name" value="Retrovirus capsid protein, N-terminal core domain"/>
    <property type="match status" value="1"/>
</dbReference>
<dbReference type="InterPro" id="IPR008919">
    <property type="entry name" value="Retrov_capsid_N"/>
</dbReference>
<dbReference type="GO" id="GO:0020002">
    <property type="term" value="C:host cell plasma membrane"/>
    <property type="evidence" value="ECO:0007669"/>
    <property type="project" value="UniProtKB-SubCell"/>
</dbReference>
<dbReference type="Pfam" id="PF01140">
    <property type="entry name" value="Gag_MA"/>
    <property type="match status" value="1"/>
</dbReference>
<keyword evidence="2" id="KW-1032">Host cell membrane</keyword>
<feature type="compositionally biased region" description="Basic and acidic residues" evidence="6">
    <location>
        <begin position="573"/>
        <end position="606"/>
    </location>
</feature>
<feature type="region of interest" description="Disordered" evidence="6">
    <location>
        <begin position="522"/>
        <end position="625"/>
    </location>
</feature>
<evidence type="ECO:0000256" key="7">
    <source>
        <dbReference type="SAM" id="Phobius"/>
    </source>
</evidence>
<keyword evidence="3" id="KW-1043">Host membrane</keyword>
<dbReference type="Pfam" id="PF00098">
    <property type="entry name" value="zf-CCHC"/>
    <property type="match status" value="1"/>
</dbReference>
<dbReference type="SMART" id="SM00343">
    <property type="entry name" value="ZnF_C2HC"/>
    <property type="match status" value="1"/>
</dbReference>
<feature type="region of interest" description="Disordered" evidence="6">
    <location>
        <begin position="195"/>
        <end position="305"/>
    </location>
</feature>
<keyword evidence="7" id="KW-0812">Transmembrane</keyword>
<evidence type="ECO:0000256" key="3">
    <source>
        <dbReference type="ARBA" id="ARBA00022870"/>
    </source>
</evidence>
<dbReference type="InterPro" id="IPR002079">
    <property type="entry name" value="Gag_p12"/>
</dbReference>
<reference evidence="9 10" key="1">
    <citation type="journal article" date="2014" name="Proc. Natl. Acad. Sci. U.S.A.">
        <title>Endogenous retrovirus induces leukemia in a xenograft mouse model for primary myelofibrosis.</title>
        <authorList>
            <person name="Triviai I."/>
            <person name="Ziegler M."/>
            <person name="Bergholz U."/>
            <person name="Oler A.J."/>
            <person name="Stubig T."/>
            <person name="Prassolov V."/>
            <person name="Fehse B."/>
            <person name="Kozak C.A."/>
            <person name="Kroger N."/>
            <person name="Stocking C."/>
        </authorList>
    </citation>
    <scope>NUCLEOTIDE SEQUENCE [LARGE SCALE GENOMIC DNA]</scope>
</reference>
<accession>A0A068EUF1</accession>
<keyword evidence="4 7" id="KW-0472">Membrane</keyword>
<dbReference type="Gene3D" id="1.10.150.180">
    <property type="entry name" value="Gamma-retroviral matrix domain"/>
    <property type="match status" value="1"/>
</dbReference>
<dbReference type="InterPro" id="IPR001878">
    <property type="entry name" value="Znf_CCHC"/>
</dbReference>
<proteinExistence type="predicted"/>
<dbReference type="InterPro" id="IPR050462">
    <property type="entry name" value="Retroviral_Gag-Pol_poly"/>
</dbReference>
<dbReference type="InterPro" id="IPR010999">
    <property type="entry name" value="Retrovr_matrix"/>
</dbReference>
<evidence type="ECO:0000256" key="4">
    <source>
        <dbReference type="ARBA" id="ARBA00023136"/>
    </source>
</evidence>
<keyword evidence="7" id="KW-1133">Transmembrane helix</keyword>
<dbReference type="GO" id="GO:0003676">
    <property type="term" value="F:nucleic acid binding"/>
    <property type="evidence" value="ECO:0007669"/>
    <property type="project" value="InterPro"/>
</dbReference>
<dbReference type="GO" id="GO:0019068">
    <property type="term" value="P:virion assembly"/>
    <property type="evidence" value="ECO:0007669"/>
    <property type="project" value="InterPro"/>
</dbReference>
<evidence type="ECO:0000313" key="9">
    <source>
        <dbReference type="EMBL" id="AID54956.1"/>
    </source>
</evidence>
<dbReference type="Gene3D" id="4.10.60.10">
    <property type="entry name" value="Zinc finger, CCHC-type"/>
    <property type="match status" value="1"/>
</dbReference>
<dbReference type="InterPro" id="IPR036875">
    <property type="entry name" value="Znf_CCHC_sf"/>
</dbReference>
<protein>
    <submittedName>
        <fullName evidence="9">Glyco-gag polyprotein</fullName>
    </submittedName>
</protein>
<dbReference type="InterPro" id="IPR000840">
    <property type="entry name" value="G_retro_matrix"/>
</dbReference>
<dbReference type="PROSITE" id="PS50158">
    <property type="entry name" value="ZF_CCHC"/>
    <property type="match status" value="1"/>
</dbReference>